<dbReference type="PROSITE" id="PS51832">
    <property type="entry name" value="HD_GYP"/>
    <property type="match status" value="1"/>
</dbReference>
<dbReference type="AlphaFoldDB" id="A0A1H6FTG3"/>
<dbReference type="Pfam" id="PF13487">
    <property type="entry name" value="HD_5"/>
    <property type="match status" value="1"/>
</dbReference>
<dbReference type="Gene3D" id="1.10.3210.10">
    <property type="entry name" value="Hypothetical protein af1432"/>
    <property type="match status" value="1"/>
</dbReference>
<dbReference type="Proteomes" id="UP000222056">
    <property type="component" value="Unassembled WGS sequence"/>
</dbReference>
<reference evidence="4" key="1">
    <citation type="submission" date="2016-10" db="EMBL/GenBank/DDBJ databases">
        <authorList>
            <person name="Varghese N."/>
            <person name="Submissions S."/>
        </authorList>
    </citation>
    <scope>NUCLEOTIDE SEQUENCE [LARGE SCALE GENOMIC DNA]</scope>
    <source>
        <strain evidence="4">ATCC 35263</strain>
    </source>
</reference>
<evidence type="ECO:0000259" key="2">
    <source>
        <dbReference type="PROSITE" id="PS51832"/>
    </source>
</evidence>
<feature type="region of interest" description="Disordered" evidence="1">
    <location>
        <begin position="37"/>
        <end position="71"/>
    </location>
</feature>
<feature type="domain" description="HD-GYP" evidence="2">
    <location>
        <begin position="71"/>
        <end position="267"/>
    </location>
</feature>
<gene>
    <name evidence="3" type="ORF">SAMN02745716_1507</name>
</gene>
<dbReference type="PANTHER" id="PTHR43155:SF2">
    <property type="entry name" value="CYCLIC DI-GMP PHOSPHODIESTERASE PA4108"/>
    <property type="match status" value="1"/>
</dbReference>
<dbReference type="InterPro" id="IPR037522">
    <property type="entry name" value="HD_GYP_dom"/>
</dbReference>
<dbReference type="SMART" id="SM00471">
    <property type="entry name" value="HDc"/>
    <property type="match status" value="1"/>
</dbReference>
<dbReference type="PANTHER" id="PTHR43155">
    <property type="entry name" value="CYCLIC DI-GMP PHOSPHODIESTERASE PA4108-RELATED"/>
    <property type="match status" value="1"/>
</dbReference>
<dbReference type="STRING" id="29539.SAMN02745716_1507"/>
<proteinExistence type="predicted"/>
<organism evidence="3 4">
    <name type="scientific">Thermoleophilum album</name>
    <dbReference type="NCBI Taxonomy" id="29539"/>
    <lineage>
        <taxon>Bacteria</taxon>
        <taxon>Bacillati</taxon>
        <taxon>Actinomycetota</taxon>
        <taxon>Thermoleophilia</taxon>
        <taxon>Thermoleophilales</taxon>
        <taxon>Thermoleophilaceae</taxon>
        <taxon>Thermoleophilum</taxon>
    </lineage>
</organism>
<protein>
    <submittedName>
        <fullName evidence="3">HD domain-containing protein</fullName>
    </submittedName>
</protein>
<evidence type="ECO:0000313" key="4">
    <source>
        <dbReference type="Proteomes" id="UP000222056"/>
    </source>
</evidence>
<dbReference type="InterPro" id="IPR003607">
    <property type="entry name" value="HD/PDEase_dom"/>
</dbReference>
<sequence>MTSAQGVAATEVICAAQARRGSYHRLLARLREIAAGSRNARHSRPSANTRSLADKDAPPPRRVTSSPGHRLDERAWRNARMLAALLEDEHAYTAEHSTSVVEIACAVAEECGLPEAVRERVALAALLHDVGKIVVPTEILDKPGPLTPREFELVKRHTLSGAAIIVGTDPELAEIAAIVRASHERFDGRGYPLGLAGEEIPIEARIVFVCDAYDAMTSRRAYRRPWPEALALAELHRSAGTQFDPQVVDALTAIVRRQRRRRSDLAEPH</sequence>
<name>A0A1H6FTG3_THEAL</name>
<evidence type="ECO:0000256" key="1">
    <source>
        <dbReference type="SAM" id="MobiDB-lite"/>
    </source>
</evidence>
<dbReference type="EMBL" id="FNWJ01000002">
    <property type="protein sequence ID" value="SEH14107.1"/>
    <property type="molecule type" value="Genomic_DNA"/>
</dbReference>
<evidence type="ECO:0000313" key="3">
    <source>
        <dbReference type="EMBL" id="SEH14107.1"/>
    </source>
</evidence>
<dbReference type="CDD" id="cd00077">
    <property type="entry name" value="HDc"/>
    <property type="match status" value="1"/>
</dbReference>
<dbReference type="SUPFAM" id="SSF109604">
    <property type="entry name" value="HD-domain/PDEase-like"/>
    <property type="match status" value="1"/>
</dbReference>
<keyword evidence="4" id="KW-1185">Reference proteome</keyword>
<accession>A0A1H6FTG3</accession>